<dbReference type="EMBL" id="CP051204">
    <property type="protein sequence ID" value="QJB38615.1"/>
    <property type="molecule type" value="Genomic_DNA"/>
</dbReference>
<evidence type="ECO:0000313" key="2">
    <source>
        <dbReference type="EMBL" id="QJB38615.1"/>
    </source>
</evidence>
<dbReference type="Proteomes" id="UP000503144">
    <property type="component" value="Chromosome"/>
</dbReference>
<accession>A0AAE6ZHY7</accession>
<dbReference type="RefSeq" id="WP_168804389.1">
    <property type="nucleotide sequence ID" value="NZ_CP051204.2"/>
</dbReference>
<evidence type="ECO:0000313" key="3">
    <source>
        <dbReference type="Proteomes" id="UP000502421"/>
    </source>
</evidence>
<dbReference type="KEGG" id="coy:HF329_12700"/>
<dbReference type="Proteomes" id="UP000502421">
    <property type="component" value="Chromosome"/>
</dbReference>
<keyword evidence="4" id="KW-1185">Reference proteome</keyword>
<organism evidence="1 3">
    <name type="scientific">Chitinophaga oryzae</name>
    <dbReference type="NCBI Taxonomy" id="2725414"/>
    <lineage>
        <taxon>Bacteria</taxon>
        <taxon>Pseudomonadati</taxon>
        <taxon>Bacteroidota</taxon>
        <taxon>Chitinophagia</taxon>
        <taxon>Chitinophagales</taxon>
        <taxon>Chitinophagaceae</taxon>
        <taxon>Chitinophaga</taxon>
    </lineage>
</organism>
<protein>
    <submittedName>
        <fullName evidence="1">Uncharacterized protein</fullName>
    </submittedName>
</protein>
<gene>
    <name evidence="2" type="ORF">HF324_12365</name>
    <name evidence="1" type="ORF">HF329_12700</name>
</gene>
<sequence length="140" mass="15941">MPDFSMAGKWCGYYILGQGYSDALFGKKVKFELELHDIGNEEFEGRCTDFYDKPAPQAMVKGYIENDFINFIKEYDGPFTSSVENPTTTWTPPINYTGYYDAAQETFFGEWEHMGDTHETPLGTYTEGCAGIWNMKKVAS</sequence>
<reference evidence="1" key="2">
    <citation type="submission" date="2020-09" db="EMBL/GenBank/DDBJ databases">
        <authorList>
            <person name="Kittiwongwattana C."/>
        </authorList>
    </citation>
    <scope>NUCLEOTIDE SEQUENCE</scope>
    <source>
        <strain evidence="1">1310</strain>
    </source>
</reference>
<evidence type="ECO:0000313" key="1">
    <source>
        <dbReference type="EMBL" id="QJB32139.1"/>
    </source>
</evidence>
<dbReference type="AlphaFoldDB" id="A0AAE6ZHY7"/>
<proteinExistence type="predicted"/>
<dbReference type="EMBL" id="CP051205">
    <property type="protein sequence ID" value="QJB32139.1"/>
    <property type="molecule type" value="Genomic_DNA"/>
</dbReference>
<reference evidence="3 4" key="1">
    <citation type="submission" date="2020-04" db="EMBL/GenBank/DDBJ databases">
        <authorList>
            <person name="Kittiwongwattana C."/>
        </authorList>
    </citation>
    <scope>NUCLEOTIDE SEQUENCE [LARGE SCALE GENOMIC DNA]</scope>
    <source>
        <strain evidence="2 4">1303</strain>
        <strain evidence="3">1310</strain>
    </source>
</reference>
<evidence type="ECO:0000313" key="4">
    <source>
        <dbReference type="Proteomes" id="UP000503144"/>
    </source>
</evidence>
<name>A0AAE6ZHY7_9BACT</name>